<dbReference type="PANTHER" id="PTHR43377:SF1">
    <property type="entry name" value="BILIVERDIN REDUCTASE A"/>
    <property type="match status" value="1"/>
</dbReference>
<dbReference type="Gene3D" id="3.30.360.10">
    <property type="entry name" value="Dihydrodipicolinate Reductase, domain 2"/>
    <property type="match status" value="1"/>
</dbReference>
<evidence type="ECO:0000313" key="3">
    <source>
        <dbReference type="Proteomes" id="UP000309676"/>
    </source>
</evidence>
<gene>
    <name evidence="2" type="ORF">FE782_00585</name>
</gene>
<feature type="domain" description="GFO/IDH/MocA-like oxidoreductase" evidence="1">
    <location>
        <begin position="138"/>
        <end position="258"/>
    </location>
</feature>
<protein>
    <recommendedName>
        <fullName evidence="1">GFO/IDH/MocA-like oxidoreductase domain-containing protein</fullName>
    </recommendedName>
</protein>
<dbReference type="InterPro" id="IPR055170">
    <property type="entry name" value="GFO_IDH_MocA-like_dom"/>
</dbReference>
<proteinExistence type="predicted"/>
<organism evidence="2 3">
    <name type="scientific">Paenibacillus antri</name>
    <dbReference type="NCBI Taxonomy" id="2582848"/>
    <lineage>
        <taxon>Bacteria</taxon>
        <taxon>Bacillati</taxon>
        <taxon>Bacillota</taxon>
        <taxon>Bacilli</taxon>
        <taxon>Bacillales</taxon>
        <taxon>Paenibacillaceae</taxon>
        <taxon>Paenibacillus</taxon>
    </lineage>
</organism>
<dbReference type="Pfam" id="PF22725">
    <property type="entry name" value="GFO_IDH_MocA_C3"/>
    <property type="match status" value="1"/>
</dbReference>
<evidence type="ECO:0000259" key="1">
    <source>
        <dbReference type="Pfam" id="PF22725"/>
    </source>
</evidence>
<comment type="caution">
    <text evidence="2">The sequence shown here is derived from an EMBL/GenBank/DDBJ whole genome shotgun (WGS) entry which is preliminary data.</text>
</comment>
<accession>A0A5R9GK91</accession>
<dbReference type="Proteomes" id="UP000309676">
    <property type="component" value="Unassembled WGS sequence"/>
</dbReference>
<dbReference type="InterPro" id="IPR051450">
    <property type="entry name" value="Gfo/Idh/MocA_Oxidoreductases"/>
</dbReference>
<dbReference type="EMBL" id="VCIW01000001">
    <property type="protein sequence ID" value="TLS53888.1"/>
    <property type="molecule type" value="Genomic_DNA"/>
</dbReference>
<evidence type="ECO:0000313" key="2">
    <source>
        <dbReference type="EMBL" id="TLS53888.1"/>
    </source>
</evidence>
<keyword evidence="3" id="KW-1185">Reference proteome</keyword>
<sequence>MQCSRAGESGGNVGQVGRTYPGGGISMNGFNVGIITAAFSDAEGYLFALLRRADVSSVSVSAFPPEATGVRSLDTGKVRYGLDPRRIWESEQDLILICPEFYFQIPGEGTDGAAIGWLSGRSNAVEAFPFRTLSSVIETKKAIARGDIGEIMAVKAFHRGGEAAWRSERVHGYGGAFQDVVHMADALVWMIESPIVEVYAEAGCDCAAEAGSGPDAVFLHAAFANGATATIDLTRSSPLISPVGREFRLELVGTEGNLTLDAFRQRNESSGGIHSTRAWSHWGDDLHATFVDAAIASTRTDGYDFRSDDSRVYEAAAAAQESARIGKPVRLGSLFRNSRGETP</sequence>
<dbReference type="AlphaFoldDB" id="A0A5R9GK91"/>
<name>A0A5R9GK91_9BACL</name>
<dbReference type="SUPFAM" id="SSF55347">
    <property type="entry name" value="Glyceraldehyde-3-phosphate dehydrogenase-like, C-terminal domain"/>
    <property type="match status" value="1"/>
</dbReference>
<dbReference type="PANTHER" id="PTHR43377">
    <property type="entry name" value="BILIVERDIN REDUCTASE A"/>
    <property type="match status" value="1"/>
</dbReference>
<reference evidence="2 3" key="1">
    <citation type="submission" date="2019-05" db="EMBL/GenBank/DDBJ databases">
        <authorList>
            <person name="Narsing Rao M.P."/>
            <person name="Li W.J."/>
        </authorList>
    </citation>
    <scope>NUCLEOTIDE SEQUENCE [LARGE SCALE GENOMIC DNA]</scope>
    <source>
        <strain evidence="2 3">SYSU_K30003</strain>
    </source>
</reference>